<feature type="region of interest" description="Disordered" evidence="6">
    <location>
        <begin position="591"/>
        <end position="634"/>
    </location>
</feature>
<organism evidence="8 9">
    <name type="scientific">Penicillium frequentans</name>
    <dbReference type="NCBI Taxonomy" id="3151616"/>
    <lineage>
        <taxon>Eukaryota</taxon>
        <taxon>Fungi</taxon>
        <taxon>Dikarya</taxon>
        <taxon>Ascomycota</taxon>
        <taxon>Pezizomycotina</taxon>
        <taxon>Eurotiomycetes</taxon>
        <taxon>Eurotiomycetidae</taxon>
        <taxon>Eurotiales</taxon>
        <taxon>Aspergillaceae</taxon>
        <taxon>Penicillium</taxon>
    </lineage>
</organism>
<dbReference type="Pfam" id="PF04082">
    <property type="entry name" value="Fungal_trans"/>
    <property type="match status" value="1"/>
</dbReference>
<comment type="subcellular location">
    <subcellularLocation>
        <location evidence="1">Nucleus</location>
    </subcellularLocation>
</comment>
<keyword evidence="9" id="KW-1185">Reference proteome</keyword>
<feature type="region of interest" description="Disordered" evidence="6">
    <location>
        <begin position="77"/>
        <end position="101"/>
    </location>
</feature>
<evidence type="ECO:0000256" key="3">
    <source>
        <dbReference type="ARBA" id="ARBA00023015"/>
    </source>
</evidence>
<evidence type="ECO:0000313" key="8">
    <source>
        <dbReference type="EMBL" id="KAJ5541728.1"/>
    </source>
</evidence>
<feature type="compositionally biased region" description="Basic and acidic residues" evidence="6">
    <location>
        <begin position="20"/>
        <end position="36"/>
    </location>
</feature>
<feature type="compositionally biased region" description="Polar residues" evidence="6">
    <location>
        <begin position="1"/>
        <end position="16"/>
    </location>
</feature>
<evidence type="ECO:0000256" key="6">
    <source>
        <dbReference type="SAM" id="MobiDB-lite"/>
    </source>
</evidence>
<dbReference type="EMBL" id="JAQIZZ010000005">
    <property type="protein sequence ID" value="KAJ5541728.1"/>
    <property type="molecule type" value="Genomic_DNA"/>
</dbReference>
<dbReference type="CDD" id="cd12148">
    <property type="entry name" value="fungal_TF_MHR"/>
    <property type="match status" value="1"/>
</dbReference>
<comment type="caution">
    <text evidence="8">The sequence shown here is derived from an EMBL/GenBank/DDBJ whole genome shotgun (WGS) entry which is preliminary data.</text>
</comment>
<evidence type="ECO:0000259" key="7">
    <source>
        <dbReference type="SMART" id="SM00906"/>
    </source>
</evidence>
<dbReference type="GO" id="GO:0005634">
    <property type="term" value="C:nucleus"/>
    <property type="evidence" value="ECO:0007669"/>
    <property type="project" value="UniProtKB-SubCell"/>
</dbReference>
<evidence type="ECO:0000256" key="4">
    <source>
        <dbReference type="ARBA" id="ARBA00023163"/>
    </source>
</evidence>
<dbReference type="Proteomes" id="UP001220324">
    <property type="component" value="Unassembled WGS sequence"/>
</dbReference>
<evidence type="ECO:0000256" key="2">
    <source>
        <dbReference type="ARBA" id="ARBA00022723"/>
    </source>
</evidence>
<name>A0AAD6GGH7_9EURO</name>
<dbReference type="GO" id="GO:0006351">
    <property type="term" value="P:DNA-templated transcription"/>
    <property type="evidence" value="ECO:0007669"/>
    <property type="project" value="InterPro"/>
</dbReference>
<evidence type="ECO:0000256" key="5">
    <source>
        <dbReference type="ARBA" id="ARBA00023242"/>
    </source>
</evidence>
<dbReference type="GO" id="GO:0003677">
    <property type="term" value="F:DNA binding"/>
    <property type="evidence" value="ECO:0007669"/>
    <property type="project" value="InterPro"/>
</dbReference>
<sequence>MQLSASSNETRAQNCSPIDHSLHPYDREFETSHEVSENDIPSLATDNTDLTGGAKMPEDERKQNSHLNMHDLSFILHPCHEPSTPENDQNQSPGSKEGGQPGLCRQACNELGVSLSLMNQMIRVYFDNMVAINLFHEPSFPEKLMEIPSLCQISALLAAMAAYASRFLPFETDPLTGAGLALTEKCHHNPAHFVDIAFNEINKALAECDDELPPLCVIQALIIATHCQLTRGVHGKAWRSLGLCVRLAYETNLHLLDSRTAAKTEEPAQWKADEEKRRAFWAIWEMDVFASTIRRTPTAIDWTQMEILLPVDNTNWFQSRPASSCFMEAEPNKRWKALQDSGNQSPKAWFLVINSLMKAAQAISNPRGVAPMGNTVNYQPSHRTSTPESVEEARKGLETLANAVRCFGLALPHHLQYRDQHLAFSAIGQHQLDSERQQHCSIYNIFVMTHLARLMIHRYDAFRPQTCHSKAKSRHHPGDSANGNEFGVIDAESVALRHYFDATDSILRIVNQSCEEHIRYINPFLSSTIWLASAVQLVRKHLSRTPSNRSLIKSRFDVLYLTYKRCIQFWDTQTALQQNLESLEVQLEAQQAESNKREARATKKMSKRTSEEASFANQSSSDRQWGQAEHDAKRQRVYLHNSSHASKRNNGPNLSNSAKIQDNYSTQFLPDTPSTPPVQMLTLDHDELERMTNQAYTDEHPDPTQKMAMLDFMPLPEVNPHPISEPYIMPTNPVFFEPMNMLDTQQDRSMEWPNIEFASGIHDLLAGWSMY</sequence>
<feature type="region of interest" description="Disordered" evidence="6">
    <location>
        <begin position="1"/>
        <end position="59"/>
    </location>
</feature>
<dbReference type="InterPro" id="IPR007219">
    <property type="entry name" value="XnlR_reg_dom"/>
</dbReference>
<keyword evidence="5" id="KW-0539">Nucleus</keyword>
<proteinExistence type="predicted"/>
<dbReference type="InterPro" id="IPR050815">
    <property type="entry name" value="TF_fung"/>
</dbReference>
<dbReference type="PANTHER" id="PTHR47338:SF10">
    <property type="entry name" value="TRANSCRIPTION FACTOR DOMAIN-CONTAINING PROTEIN-RELATED"/>
    <property type="match status" value="1"/>
</dbReference>
<feature type="domain" description="Xylanolytic transcriptional activator regulatory" evidence="7">
    <location>
        <begin position="237"/>
        <end position="316"/>
    </location>
</feature>
<evidence type="ECO:0000256" key="1">
    <source>
        <dbReference type="ARBA" id="ARBA00004123"/>
    </source>
</evidence>
<dbReference type="GO" id="GO:0008270">
    <property type="term" value="F:zinc ion binding"/>
    <property type="evidence" value="ECO:0007669"/>
    <property type="project" value="InterPro"/>
</dbReference>
<keyword evidence="3" id="KW-0805">Transcription regulation</keyword>
<evidence type="ECO:0000313" key="9">
    <source>
        <dbReference type="Proteomes" id="UP001220324"/>
    </source>
</evidence>
<dbReference type="SMART" id="SM00906">
    <property type="entry name" value="Fungal_trans"/>
    <property type="match status" value="1"/>
</dbReference>
<protein>
    <submittedName>
        <fullName evidence="8">Fungal-specific transcription factor domain-containing protein</fullName>
    </submittedName>
</protein>
<feature type="compositionally biased region" description="Polar residues" evidence="6">
    <location>
        <begin position="84"/>
        <end position="94"/>
    </location>
</feature>
<keyword evidence="2" id="KW-0479">Metal-binding</keyword>
<dbReference type="PANTHER" id="PTHR47338">
    <property type="entry name" value="ZN(II)2CYS6 TRANSCRIPTION FACTOR (EUROFUNG)-RELATED"/>
    <property type="match status" value="1"/>
</dbReference>
<gene>
    <name evidence="8" type="ORF">N7494_006804</name>
</gene>
<dbReference type="AlphaFoldDB" id="A0AAD6GGH7"/>
<reference evidence="8 9" key="1">
    <citation type="journal article" date="2023" name="IMA Fungus">
        <title>Comparative genomic study of the Penicillium genus elucidates a diverse pangenome and 15 lateral gene transfer events.</title>
        <authorList>
            <person name="Petersen C."/>
            <person name="Sorensen T."/>
            <person name="Nielsen M.R."/>
            <person name="Sondergaard T.E."/>
            <person name="Sorensen J.L."/>
            <person name="Fitzpatrick D.A."/>
            <person name="Frisvad J.C."/>
            <person name="Nielsen K.L."/>
        </authorList>
    </citation>
    <scope>NUCLEOTIDE SEQUENCE [LARGE SCALE GENOMIC DNA]</scope>
    <source>
        <strain evidence="8 9">IBT 35679</strain>
    </source>
</reference>
<feature type="compositionally biased region" description="Polar residues" evidence="6">
    <location>
        <begin position="615"/>
        <end position="624"/>
    </location>
</feature>
<dbReference type="GO" id="GO:0000981">
    <property type="term" value="F:DNA-binding transcription factor activity, RNA polymerase II-specific"/>
    <property type="evidence" value="ECO:0007669"/>
    <property type="project" value="InterPro"/>
</dbReference>
<accession>A0AAD6GGH7</accession>
<keyword evidence="4" id="KW-0804">Transcription</keyword>